<dbReference type="Gene3D" id="1.10.260.40">
    <property type="entry name" value="lambda repressor-like DNA-binding domains"/>
    <property type="match status" value="1"/>
</dbReference>
<sequence length="38" mass="4132">AGISIDYLTRLEQGRATSPSVQVVESLARSLRVSDAER</sequence>
<gene>
    <name evidence="2" type="ORF">S06H3_25229</name>
</gene>
<proteinExistence type="predicted"/>
<name>X1NNY0_9ZZZZ</name>
<feature type="non-terminal residue" evidence="2">
    <location>
        <position position="38"/>
    </location>
</feature>
<protein>
    <recommendedName>
        <fullName evidence="1">HTH cro/C1-type domain-containing protein</fullName>
    </recommendedName>
</protein>
<dbReference type="AlphaFoldDB" id="X1NNY0"/>
<evidence type="ECO:0000259" key="1">
    <source>
        <dbReference type="PROSITE" id="PS50943"/>
    </source>
</evidence>
<feature type="domain" description="HTH cro/C1-type" evidence="1">
    <location>
        <begin position="1"/>
        <end position="38"/>
    </location>
</feature>
<reference evidence="2" key="1">
    <citation type="journal article" date="2014" name="Front. Microbiol.">
        <title>High frequency of phylogenetically diverse reductive dehalogenase-homologous genes in deep subseafloor sedimentary metagenomes.</title>
        <authorList>
            <person name="Kawai M."/>
            <person name="Futagami T."/>
            <person name="Toyoda A."/>
            <person name="Takaki Y."/>
            <person name="Nishi S."/>
            <person name="Hori S."/>
            <person name="Arai W."/>
            <person name="Tsubouchi T."/>
            <person name="Morono Y."/>
            <person name="Uchiyama I."/>
            <person name="Ito T."/>
            <person name="Fujiyama A."/>
            <person name="Inagaki F."/>
            <person name="Takami H."/>
        </authorList>
    </citation>
    <scope>NUCLEOTIDE SEQUENCE</scope>
    <source>
        <strain evidence="2">Expedition CK06-06</strain>
    </source>
</reference>
<dbReference type="Pfam" id="PF13560">
    <property type="entry name" value="HTH_31"/>
    <property type="match status" value="1"/>
</dbReference>
<dbReference type="EMBL" id="BARV01014470">
    <property type="protein sequence ID" value="GAI31926.1"/>
    <property type="molecule type" value="Genomic_DNA"/>
</dbReference>
<dbReference type="InterPro" id="IPR001387">
    <property type="entry name" value="Cro/C1-type_HTH"/>
</dbReference>
<dbReference type="PROSITE" id="PS50943">
    <property type="entry name" value="HTH_CROC1"/>
    <property type="match status" value="1"/>
</dbReference>
<dbReference type="SUPFAM" id="SSF47413">
    <property type="entry name" value="lambda repressor-like DNA-binding domains"/>
    <property type="match status" value="1"/>
</dbReference>
<dbReference type="InterPro" id="IPR010982">
    <property type="entry name" value="Lambda_DNA-bd_dom_sf"/>
</dbReference>
<feature type="non-terminal residue" evidence="2">
    <location>
        <position position="1"/>
    </location>
</feature>
<evidence type="ECO:0000313" key="2">
    <source>
        <dbReference type="EMBL" id="GAI31926.1"/>
    </source>
</evidence>
<dbReference type="GO" id="GO:0003677">
    <property type="term" value="F:DNA binding"/>
    <property type="evidence" value="ECO:0007669"/>
    <property type="project" value="InterPro"/>
</dbReference>
<accession>X1NNY0</accession>
<comment type="caution">
    <text evidence="2">The sequence shown here is derived from an EMBL/GenBank/DDBJ whole genome shotgun (WGS) entry which is preliminary data.</text>
</comment>
<organism evidence="2">
    <name type="scientific">marine sediment metagenome</name>
    <dbReference type="NCBI Taxonomy" id="412755"/>
    <lineage>
        <taxon>unclassified sequences</taxon>
        <taxon>metagenomes</taxon>
        <taxon>ecological metagenomes</taxon>
    </lineage>
</organism>